<dbReference type="SUPFAM" id="SSF53067">
    <property type="entry name" value="Actin-like ATPase domain"/>
    <property type="match status" value="1"/>
</dbReference>
<keyword evidence="2" id="KW-0808">Transferase</keyword>
<reference evidence="2 3" key="1">
    <citation type="submission" date="2017-02" db="EMBL/GenBank/DDBJ databases">
        <authorList>
            <person name="Peterson S.W."/>
        </authorList>
    </citation>
    <scope>NUCLEOTIDE SEQUENCE [LARGE SCALE GENOMIC DNA]</scope>
    <source>
        <strain evidence="2 3">B Ar 00.02</strain>
    </source>
</reference>
<dbReference type="PANTHER" id="PTHR43190:SF3">
    <property type="entry name" value="N-ACETYL-D-GLUCOSAMINE KINASE"/>
    <property type="match status" value="1"/>
</dbReference>
<evidence type="ECO:0000259" key="1">
    <source>
        <dbReference type="Pfam" id="PF01869"/>
    </source>
</evidence>
<dbReference type="PANTHER" id="PTHR43190">
    <property type="entry name" value="N-ACETYL-D-GLUCOSAMINE KINASE"/>
    <property type="match status" value="1"/>
</dbReference>
<keyword evidence="2" id="KW-0418">Kinase</keyword>
<dbReference type="Proteomes" id="UP000195913">
    <property type="component" value="Unassembled WGS sequence"/>
</dbReference>
<evidence type="ECO:0000313" key="3">
    <source>
        <dbReference type="Proteomes" id="UP000195913"/>
    </source>
</evidence>
<name>A0A1R4GI12_9MICC</name>
<evidence type="ECO:0000313" key="2">
    <source>
        <dbReference type="EMBL" id="SJM67808.1"/>
    </source>
</evidence>
<protein>
    <submittedName>
        <fullName evidence="2">Kinase similar to eukaryotic-like N-acetylglucosamine kinase</fullName>
    </submittedName>
</protein>
<dbReference type="EMBL" id="FUHW01000038">
    <property type="protein sequence ID" value="SJM67808.1"/>
    <property type="molecule type" value="Genomic_DNA"/>
</dbReference>
<sequence>MPEAALAIDGGQTGIRAQIVQADGMARPDHQVLEFRGILTDRPLAPQIADVVARAHEASGHDFLTVSAGLSGLTDGEGLAPALLEATTGYGVTSVYITHDSVSSYLGALGDSPGAVVASGTGAVTLAVGATDVVRIDGWGYIMGDAGSGYWMGRAAFDAVMRDFDGRGPATALTEVVRADFPDLPQAYVELQRDPDRISRTAAYAAAVARLAESDAVARRICDDAAQELALAVATGLRRVGEDQAESPAVCFLGGVLRGERVRSQLISRLAGLWPHLQVREPAATSLQGAALLPFLTPDSALAHQVLTARS</sequence>
<dbReference type="GO" id="GO:0016301">
    <property type="term" value="F:kinase activity"/>
    <property type="evidence" value="ECO:0007669"/>
    <property type="project" value="UniProtKB-KW"/>
</dbReference>
<dbReference type="RefSeq" id="WP_179204304.1">
    <property type="nucleotide sequence ID" value="NZ_FUHW01000038.1"/>
</dbReference>
<dbReference type="InterPro" id="IPR052519">
    <property type="entry name" value="Euk-type_GlcNAc_Kinase"/>
</dbReference>
<dbReference type="InterPro" id="IPR002731">
    <property type="entry name" value="ATPase_BadF"/>
</dbReference>
<accession>A0A1R4GI12</accession>
<gene>
    <name evidence="2" type="ORF">FM101_10610</name>
</gene>
<proteinExistence type="predicted"/>
<keyword evidence="3" id="KW-1185">Reference proteome</keyword>
<organism evidence="2 3">
    <name type="scientific">Arthrobacter rhombi</name>
    <dbReference type="NCBI Taxonomy" id="71253"/>
    <lineage>
        <taxon>Bacteria</taxon>
        <taxon>Bacillati</taxon>
        <taxon>Actinomycetota</taxon>
        <taxon>Actinomycetes</taxon>
        <taxon>Micrococcales</taxon>
        <taxon>Micrococcaceae</taxon>
        <taxon>Arthrobacter</taxon>
    </lineage>
</organism>
<dbReference type="Gene3D" id="3.30.420.40">
    <property type="match status" value="2"/>
</dbReference>
<dbReference type="AlphaFoldDB" id="A0A1R4GI12"/>
<dbReference type="Pfam" id="PF01869">
    <property type="entry name" value="BcrAD_BadFG"/>
    <property type="match status" value="1"/>
</dbReference>
<feature type="domain" description="ATPase BadF/BadG/BcrA/BcrD type" evidence="1">
    <location>
        <begin position="8"/>
        <end position="292"/>
    </location>
</feature>
<dbReference type="InterPro" id="IPR043129">
    <property type="entry name" value="ATPase_NBD"/>
</dbReference>